<evidence type="ECO:0000313" key="2">
    <source>
        <dbReference type="EMBL" id="MDQ0323554.1"/>
    </source>
</evidence>
<dbReference type="Proteomes" id="UP001230207">
    <property type="component" value="Unassembled WGS sequence"/>
</dbReference>
<keyword evidence="3" id="KW-1185">Reference proteome</keyword>
<keyword evidence="1" id="KW-0812">Transmembrane</keyword>
<evidence type="ECO:0000256" key="1">
    <source>
        <dbReference type="SAM" id="Phobius"/>
    </source>
</evidence>
<keyword evidence="1" id="KW-0472">Membrane</keyword>
<dbReference type="EMBL" id="JAUSVF010000003">
    <property type="protein sequence ID" value="MDQ0323554.1"/>
    <property type="molecule type" value="Genomic_DNA"/>
</dbReference>
<name>A0ABU0BZ92_9HYPH</name>
<evidence type="ECO:0000313" key="3">
    <source>
        <dbReference type="Proteomes" id="UP001230207"/>
    </source>
</evidence>
<gene>
    <name evidence="2" type="ORF">QO002_005760</name>
</gene>
<feature type="transmembrane region" description="Helical" evidence="1">
    <location>
        <begin position="7"/>
        <end position="29"/>
    </location>
</feature>
<reference evidence="2 3" key="1">
    <citation type="submission" date="2023-07" db="EMBL/GenBank/DDBJ databases">
        <title>Genomic Encyclopedia of Type Strains, Phase IV (KMG-IV): sequencing the most valuable type-strain genomes for metagenomic binning, comparative biology and taxonomic classification.</title>
        <authorList>
            <person name="Goeker M."/>
        </authorList>
    </citation>
    <scope>NUCLEOTIDE SEQUENCE [LARGE SCALE GENOMIC DNA]</scope>
    <source>
        <strain evidence="2 3">DSM 1112</strain>
    </source>
</reference>
<keyword evidence="1" id="KW-1133">Transmembrane helix</keyword>
<feature type="transmembrane region" description="Helical" evidence="1">
    <location>
        <begin position="41"/>
        <end position="59"/>
    </location>
</feature>
<organism evidence="2 3">
    <name type="scientific">Pararhizobium capsulatum DSM 1112</name>
    <dbReference type="NCBI Taxonomy" id="1121113"/>
    <lineage>
        <taxon>Bacteria</taxon>
        <taxon>Pseudomonadati</taxon>
        <taxon>Pseudomonadota</taxon>
        <taxon>Alphaproteobacteria</taxon>
        <taxon>Hyphomicrobiales</taxon>
        <taxon>Rhizobiaceae</taxon>
        <taxon>Rhizobium/Agrobacterium group</taxon>
        <taxon>Pararhizobium</taxon>
    </lineage>
</organism>
<comment type="caution">
    <text evidence="2">The sequence shown here is derived from an EMBL/GenBank/DDBJ whole genome shotgun (WGS) entry which is preliminary data.</text>
</comment>
<protein>
    <submittedName>
        <fullName evidence="2">Uncharacterized protein</fullName>
    </submittedName>
</protein>
<accession>A0ABU0BZ92</accession>
<sequence>MDRFLEFTGIGIVIVTFGAAVAVFMSAGHAPGPGLLGVPTWALPTIVGGVVLAAFGRMLGELKALRHEAAKQTGTLDKISSYLSRRRP</sequence>
<proteinExistence type="predicted"/>